<accession>A0AAW2GP25</accession>
<comment type="caution">
    <text evidence="1">The sequence shown here is derived from an EMBL/GenBank/DDBJ whole genome shotgun (WGS) entry which is preliminary data.</text>
</comment>
<name>A0AAW2GP25_9HYME</name>
<sequence>MTSNIKARIKRRWLFHLRAEISFAHLGTCRRRHRRPPSARREDRKRCARLYKVKHTLLFSFKVVKFIRYTKPVAPKRVMRYRYYRCHISILSTRSRLNRIGKKKKKKRKKKKHVGKFIENKRIALIFLFYFPLLLFPSLPSPSERLNLMTHSRRVSSYYSPAKNSADRASRAGTRAAIIRSSHSPFDSSLQIVERKREKERNRRFASPGERCVAITRERWQLR</sequence>
<evidence type="ECO:0000313" key="2">
    <source>
        <dbReference type="Proteomes" id="UP001430953"/>
    </source>
</evidence>
<dbReference type="AlphaFoldDB" id="A0AAW2GP25"/>
<dbReference type="EMBL" id="JADYXP020000003">
    <property type="protein sequence ID" value="KAL0128925.1"/>
    <property type="molecule type" value="Genomic_DNA"/>
</dbReference>
<organism evidence="1 2">
    <name type="scientific">Cardiocondyla obscurior</name>
    <dbReference type="NCBI Taxonomy" id="286306"/>
    <lineage>
        <taxon>Eukaryota</taxon>
        <taxon>Metazoa</taxon>
        <taxon>Ecdysozoa</taxon>
        <taxon>Arthropoda</taxon>
        <taxon>Hexapoda</taxon>
        <taxon>Insecta</taxon>
        <taxon>Pterygota</taxon>
        <taxon>Neoptera</taxon>
        <taxon>Endopterygota</taxon>
        <taxon>Hymenoptera</taxon>
        <taxon>Apocrita</taxon>
        <taxon>Aculeata</taxon>
        <taxon>Formicoidea</taxon>
        <taxon>Formicidae</taxon>
        <taxon>Myrmicinae</taxon>
        <taxon>Cardiocondyla</taxon>
    </lineage>
</organism>
<keyword evidence="2" id="KW-1185">Reference proteome</keyword>
<proteinExistence type="predicted"/>
<reference evidence="1 2" key="1">
    <citation type="submission" date="2023-03" db="EMBL/GenBank/DDBJ databases">
        <title>High recombination rates correlate with genetic variation in Cardiocondyla obscurior ants.</title>
        <authorList>
            <person name="Errbii M."/>
        </authorList>
    </citation>
    <scope>NUCLEOTIDE SEQUENCE [LARGE SCALE GENOMIC DNA]</scope>
    <source>
        <strain evidence="1">Alpha-2009</strain>
        <tissue evidence="1">Whole body</tissue>
    </source>
</reference>
<evidence type="ECO:0000313" key="1">
    <source>
        <dbReference type="EMBL" id="KAL0128925.1"/>
    </source>
</evidence>
<dbReference type="Proteomes" id="UP001430953">
    <property type="component" value="Unassembled WGS sequence"/>
</dbReference>
<gene>
    <name evidence="1" type="ORF">PUN28_003949</name>
</gene>
<protein>
    <recommendedName>
        <fullName evidence="3">Transmembrane protein</fullName>
    </recommendedName>
</protein>
<evidence type="ECO:0008006" key="3">
    <source>
        <dbReference type="Google" id="ProtNLM"/>
    </source>
</evidence>